<sequence>MDWTADDREIVDRIQLAPSMVSVIYLFLLARKDTLVGCEATPHLSPSHKIGFRLALDRAKSLKIRVKMAPSMGRSLDSSMNHYLLVGYSKNQAVNQSSGNYLCFQDVDDLMLPDRISEQFQAAEKHPNAIIGSNFERLPKDSTVRFTRWANSLKEEQLYRQIYTSHGPTLIMPTWFCDRKVFERVGGFNESGKGTPEDLIFFYRHLDHDGQLFKVPRCLLVYRYHPGATTFSIDEKTIWNIRIKRLQEKVLIDWLSFTIWNAGKQGRHFYKSLEPLFQEKVAAFCDVDVKKVGKYYAPYEKGAKNYPKIPIIHFKDSTPPLIICVKLVRTNKISFVTGTKH</sequence>
<dbReference type="Pfam" id="PF00535">
    <property type="entry name" value="Glycos_transf_2"/>
    <property type="match status" value="1"/>
</dbReference>
<organism evidence="2">
    <name type="scientific">Timema cristinae</name>
    <name type="common">Walking stick</name>
    <dbReference type="NCBI Taxonomy" id="61476"/>
    <lineage>
        <taxon>Eukaryota</taxon>
        <taxon>Metazoa</taxon>
        <taxon>Ecdysozoa</taxon>
        <taxon>Arthropoda</taxon>
        <taxon>Hexapoda</taxon>
        <taxon>Insecta</taxon>
        <taxon>Pterygota</taxon>
        <taxon>Neoptera</taxon>
        <taxon>Polyneoptera</taxon>
        <taxon>Phasmatodea</taxon>
        <taxon>Timematodea</taxon>
        <taxon>Timematoidea</taxon>
        <taxon>Timematidae</taxon>
        <taxon>Timema</taxon>
    </lineage>
</organism>
<dbReference type="AlphaFoldDB" id="A0A7R9CPR0"/>
<gene>
    <name evidence="2" type="ORF">TCEB3V08_LOCUS5487</name>
</gene>
<evidence type="ECO:0000313" key="2">
    <source>
        <dbReference type="EMBL" id="CAD7400385.1"/>
    </source>
</evidence>
<dbReference type="SUPFAM" id="SSF53448">
    <property type="entry name" value="Nucleotide-diphospho-sugar transferases"/>
    <property type="match status" value="1"/>
</dbReference>
<dbReference type="InterPro" id="IPR029044">
    <property type="entry name" value="Nucleotide-diphossugar_trans"/>
</dbReference>
<dbReference type="GO" id="GO:0016758">
    <property type="term" value="F:hexosyltransferase activity"/>
    <property type="evidence" value="ECO:0007669"/>
    <property type="project" value="UniProtKB-ARBA"/>
</dbReference>
<dbReference type="PANTHER" id="PTHR22916">
    <property type="entry name" value="GLYCOSYLTRANSFERASE"/>
    <property type="match status" value="1"/>
</dbReference>
<dbReference type="Gene3D" id="3.90.550.10">
    <property type="entry name" value="Spore Coat Polysaccharide Biosynthesis Protein SpsA, Chain A"/>
    <property type="match status" value="1"/>
</dbReference>
<accession>A0A7R9CPR0</accession>
<dbReference type="PANTHER" id="PTHR22916:SF3">
    <property type="entry name" value="UDP-GLCNAC:BETAGAL BETA-1,3-N-ACETYLGLUCOSAMINYLTRANSFERASE-LIKE PROTEIN 1"/>
    <property type="match status" value="1"/>
</dbReference>
<feature type="domain" description="Glycosyltransferase 2-like" evidence="1">
    <location>
        <begin position="89"/>
        <end position="185"/>
    </location>
</feature>
<reference evidence="2" key="1">
    <citation type="submission" date="2020-11" db="EMBL/GenBank/DDBJ databases">
        <authorList>
            <person name="Tran Van P."/>
        </authorList>
    </citation>
    <scope>NUCLEOTIDE SEQUENCE</scope>
</reference>
<proteinExistence type="predicted"/>
<name>A0A7R9CPR0_TIMCR</name>
<dbReference type="InterPro" id="IPR001173">
    <property type="entry name" value="Glyco_trans_2-like"/>
</dbReference>
<dbReference type="EMBL" id="OC318060">
    <property type="protein sequence ID" value="CAD7400385.1"/>
    <property type="molecule type" value="Genomic_DNA"/>
</dbReference>
<protein>
    <recommendedName>
        <fullName evidence="1">Glycosyltransferase 2-like domain-containing protein</fullName>
    </recommendedName>
</protein>
<evidence type="ECO:0000259" key="1">
    <source>
        <dbReference type="Pfam" id="PF00535"/>
    </source>
</evidence>